<dbReference type="InterPro" id="IPR016139">
    <property type="entry name" value="Ribosome_inactivat_prot_sub2"/>
</dbReference>
<dbReference type="Pfam" id="PF00161">
    <property type="entry name" value="RIP"/>
    <property type="match status" value="1"/>
</dbReference>
<sequence length="604" mass="68637">MYVVQKTLFLHVNEKNKSLYEKLLHTLSIPSFSVYIYVPIPLQKLHSLRRFSTQRIRLSKSKSDLSKTMPVEFEMEINVQTSTRGGYRDFIEKLRDRLGVRFSHNRPALAVQEEPPTRFFDLVIRTNDHSVRFRLRMDNLYLIGYQMENGQWLEFNNETGEHLIREQGTEFLGFNGSYNRLLNVAGLTMEEVRVGFYNLGYGINQLATSTTWNIRARYLIGVIMMICESTRLIPISNYMATNFDNSHGTSSDDYNNYDNRNREGQIQPWITTLVRAWDAFSAALLRADAYPGESFQLRRNVVRLPPDNREIRTISQAAAILGILLGLCFRHSGPKRFPSMTFDEGQCFLGLPLVEVFSVRIDNIDGEDPGQLYGTITVYDGLNIEYIYNRTSSNPESIKPSENASLTGPSQSILAVGNFTIKLLLTDKDTWSGDDEIINKDISWDASEIGNVYDKPIFQELVGNRGSVTVNYAVLRNAVAARITVTIEEGGESTVNVYGQVYAHYDNWVDPKTTCLLFNRSSDDYVDVRRWQTIPLLRPVVAVPLNGSLIVKASLYDHDTFSGDDEIAKGAVEFPAQMSGTSFKQIQGEDGNYVTVTVYWTCEI</sequence>
<keyword evidence="11" id="KW-1185">Reference proteome</keyword>
<evidence type="ECO:0000313" key="11">
    <source>
        <dbReference type="Proteomes" id="UP000694918"/>
    </source>
</evidence>
<keyword evidence="4 9" id="KW-0800">Toxin</keyword>
<feature type="domain" description="DUF6598" evidence="10">
    <location>
        <begin position="353"/>
        <end position="589"/>
    </location>
</feature>
<dbReference type="Proteomes" id="UP000694918">
    <property type="component" value="Unplaced"/>
</dbReference>
<name>A0AAJ6X1E2_POPEU</name>
<dbReference type="GO" id="GO:0006952">
    <property type="term" value="P:defense response"/>
    <property type="evidence" value="ECO:0007669"/>
    <property type="project" value="UniProtKB-KW"/>
</dbReference>
<dbReference type="Gene3D" id="4.10.470.10">
    <property type="entry name" value="Ricin (A Subunit), domain 2"/>
    <property type="match status" value="1"/>
</dbReference>
<dbReference type="InterPro" id="IPR016138">
    <property type="entry name" value="Ribosome_inactivat_prot_sub1"/>
</dbReference>
<dbReference type="AlphaFoldDB" id="A0AAJ6X1E2"/>
<accession>A0AAJ6X1E2</accession>
<dbReference type="KEGG" id="peu:105108965"/>
<comment type="catalytic activity">
    <reaction evidence="1 9">
        <text>Endohydrolysis of the N-glycosidic bond at one specific adenosine on the 28S rRNA.</text>
        <dbReference type="EC" id="3.2.2.22"/>
    </reaction>
</comment>
<dbReference type="PANTHER" id="PTHR33453">
    <property type="match status" value="1"/>
</dbReference>
<dbReference type="InterPro" id="IPR046533">
    <property type="entry name" value="DUF6598"/>
</dbReference>
<dbReference type="PANTHER" id="PTHR33453:SF9">
    <property type="entry name" value="ALBUMIN B-32"/>
    <property type="match status" value="1"/>
</dbReference>
<gene>
    <name evidence="12" type="primary">LOC105108965</name>
</gene>
<evidence type="ECO:0000256" key="6">
    <source>
        <dbReference type="ARBA" id="ARBA00022821"/>
    </source>
</evidence>
<dbReference type="EC" id="3.2.2.22" evidence="3"/>
<dbReference type="GO" id="GO:0030598">
    <property type="term" value="F:rRNA N-glycosylase activity"/>
    <property type="evidence" value="ECO:0007669"/>
    <property type="project" value="UniProtKB-EC"/>
</dbReference>
<organism evidence="11 12">
    <name type="scientific">Populus euphratica</name>
    <name type="common">Euphrates poplar</name>
    <dbReference type="NCBI Taxonomy" id="75702"/>
    <lineage>
        <taxon>Eukaryota</taxon>
        <taxon>Viridiplantae</taxon>
        <taxon>Streptophyta</taxon>
        <taxon>Embryophyta</taxon>
        <taxon>Tracheophyta</taxon>
        <taxon>Spermatophyta</taxon>
        <taxon>Magnoliopsida</taxon>
        <taxon>eudicotyledons</taxon>
        <taxon>Gunneridae</taxon>
        <taxon>Pentapetalae</taxon>
        <taxon>rosids</taxon>
        <taxon>fabids</taxon>
        <taxon>Malpighiales</taxon>
        <taxon>Salicaceae</taxon>
        <taxon>Saliceae</taxon>
        <taxon>Populus</taxon>
    </lineage>
</organism>
<dbReference type="GO" id="GO:0017148">
    <property type="term" value="P:negative regulation of translation"/>
    <property type="evidence" value="ECO:0007669"/>
    <property type="project" value="UniProtKB-KW"/>
</dbReference>
<reference evidence="12" key="1">
    <citation type="submission" date="2025-08" db="UniProtKB">
        <authorList>
            <consortium name="RefSeq"/>
        </authorList>
    </citation>
    <scope>IDENTIFICATION</scope>
</reference>
<keyword evidence="6 9" id="KW-0611">Plant defense</keyword>
<dbReference type="GeneID" id="105108965"/>
<dbReference type="SUPFAM" id="SSF56371">
    <property type="entry name" value="Ribosome inactivating proteins (RIP)"/>
    <property type="match status" value="1"/>
</dbReference>
<dbReference type="Gene3D" id="3.40.420.10">
    <property type="entry name" value="Ricin (A subunit), domain 1"/>
    <property type="match status" value="1"/>
</dbReference>
<keyword evidence="5 9" id="KW-0378">Hydrolase</keyword>
<evidence type="ECO:0000313" key="12">
    <source>
        <dbReference type="RefSeq" id="XP_011001799.1"/>
    </source>
</evidence>
<dbReference type="InterPro" id="IPR017989">
    <property type="entry name" value="Ribosome_inactivat_1/2"/>
</dbReference>
<keyword evidence="7 9" id="KW-0652">Protein synthesis inhibitor</keyword>
<comment type="similarity">
    <text evidence="2">Belongs to the ribosome-inactivating protein family. Type 1 RIP subfamily.</text>
</comment>
<dbReference type="InterPro" id="IPR036041">
    <property type="entry name" value="Ribosome-inact_prot_sf"/>
</dbReference>
<evidence type="ECO:0000256" key="2">
    <source>
        <dbReference type="ARBA" id="ARBA00008544"/>
    </source>
</evidence>
<dbReference type="RefSeq" id="XP_011001799.1">
    <property type="nucleotide sequence ID" value="XM_011003497.1"/>
</dbReference>
<evidence type="ECO:0000259" key="10">
    <source>
        <dbReference type="Pfam" id="PF20241"/>
    </source>
</evidence>
<evidence type="ECO:0000256" key="4">
    <source>
        <dbReference type="ARBA" id="ARBA00022656"/>
    </source>
</evidence>
<dbReference type="PRINTS" id="PR00396">
    <property type="entry name" value="SHIGARICIN"/>
</dbReference>
<evidence type="ECO:0000256" key="9">
    <source>
        <dbReference type="RuleBase" id="RU004915"/>
    </source>
</evidence>
<evidence type="ECO:0000256" key="3">
    <source>
        <dbReference type="ARBA" id="ARBA00012001"/>
    </source>
</evidence>
<proteinExistence type="inferred from homology"/>
<evidence type="ECO:0000256" key="7">
    <source>
        <dbReference type="ARBA" id="ARBA00023193"/>
    </source>
</evidence>
<dbReference type="InterPro" id="IPR001574">
    <property type="entry name" value="Ribosome_inactivat_prot"/>
</dbReference>
<protein>
    <recommendedName>
        <fullName evidence="3">rRNA N-glycosylase</fullName>
        <ecNumber evidence="3">3.2.2.22</ecNumber>
    </recommendedName>
    <alternativeName>
        <fullName evidence="8">rRNA N-glycosidase</fullName>
    </alternativeName>
</protein>
<evidence type="ECO:0000256" key="1">
    <source>
        <dbReference type="ARBA" id="ARBA00000237"/>
    </source>
</evidence>
<evidence type="ECO:0000256" key="8">
    <source>
        <dbReference type="ARBA" id="ARBA00030788"/>
    </source>
</evidence>
<dbReference type="GO" id="GO:0090729">
    <property type="term" value="F:toxin activity"/>
    <property type="evidence" value="ECO:0007669"/>
    <property type="project" value="UniProtKB-KW"/>
</dbReference>
<evidence type="ECO:0000256" key="5">
    <source>
        <dbReference type="ARBA" id="ARBA00022801"/>
    </source>
</evidence>
<dbReference type="Pfam" id="PF20241">
    <property type="entry name" value="DUF6598"/>
    <property type="match status" value="1"/>
</dbReference>